<keyword evidence="3" id="KW-1185">Reference proteome</keyword>
<dbReference type="GO" id="GO:0030247">
    <property type="term" value="F:polysaccharide binding"/>
    <property type="evidence" value="ECO:0007669"/>
    <property type="project" value="UniProtKB-UniRule"/>
</dbReference>
<name>A0A9Y2JMP5_9PSEU</name>
<organism evidence="2 3">
    <name type="scientific">Amycolatopsis mongoliensis</name>
    <dbReference type="NCBI Taxonomy" id="715475"/>
    <lineage>
        <taxon>Bacteria</taxon>
        <taxon>Bacillati</taxon>
        <taxon>Actinomycetota</taxon>
        <taxon>Actinomycetes</taxon>
        <taxon>Pseudonocardiales</taxon>
        <taxon>Pseudonocardiaceae</taxon>
        <taxon>Amycolatopsis</taxon>
    </lineage>
</organism>
<evidence type="ECO:0000259" key="1">
    <source>
        <dbReference type="PROSITE" id="PS51173"/>
    </source>
</evidence>
<dbReference type="KEGG" id="amog:QRX60_39480"/>
<dbReference type="EMBL" id="CP127295">
    <property type="protein sequence ID" value="WIY00087.1"/>
    <property type="molecule type" value="Genomic_DNA"/>
</dbReference>
<dbReference type="RefSeq" id="WP_285996559.1">
    <property type="nucleotide sequence ID" value="NZ_CP127295.1"/>
</dbReference>
<dbReference type="SUPFAM" id="SSF49384">
    <property type="entry name" value="Carbohydrate-binding domain"/>
    <property type="match status" value="1"/>
</dbReference>
<evidence type="ECO:0000313" key="2">
    <source>
        <dbReference type="EMBL" id="WIY00087.1"/>
    </source>
</evidence>
<dbReference type="Gene3D" id="2.60.40.290">
    <property type="match status" value="1"/>
</dbReference>
<gene>
    <name evidence="2" type="ORF">QRX60_39480</name>
</gene>
<sequence>MTENITITNTGGTAIDGWSLVFTLPGGQRVTSGRGATYSPASGQVTARNAAYNPVLAPNASTTIGFQATHTGDPAAPSAFALNGTSCSLR</sequence>
<proteinExistence type="predicted"/>
<evidence type="ECO:0000313" key="3">
    <source>
        <dbReference type="Proteomes" id="UP001239397"/>
    </source>
</evidence>
<reference evidence="2 3" key="1">
    <citation type="submission" date="2023-06" db="EMBL/GenBank/DDBJ databases">
        <authorList>
            <person name="Oyuntsetseg B."/>
            <person name="Kim S.B."/>
        </authorList>
    </citation>
    <scope>NUCLEOTIDE SEQUENCE [LARGE SCALE GENOMIC DNA]</scope>
    <source>
        <strain evidence="2 3">4-36</strain>
    </source>
</reference>
<dbReference type="SMART" id="SM00637">
    <property type="entry name" value="CBD_II"/>
    <property type="match status" value="1"/>
</dbReference>
<dbReference type="PROSITE" id="PS51173">
    <property type="entry name" value="CBM2"/>
    <property type="match status" value="1"/>
</dbReference>
<protein>
    <submittedName>
        <fullName evidence="2">Cellulose binding domain-containing protein</fullName>
    </submittedName>
</protein>
<dbReference type="Pfam" id="PF00553">
    <property type="entry name" value="CBM_2"/>
    <property type="match status" value="1"/>
</dbReference>
<dbReference type="InterPro" id="IPR012291">
    <property type="entry name" value="CBM2_carb-bd_dom_sf"/>
</dbReference>
<dbReference type="GO" id="GO:0005975">
    <property type="term" value="P:carbohydrate metabolic process"/>
    <property type="evidence" value="ECO:0007669"/>
    <property type="project" value="InterPro"/>
</dbReference>
<dbReference type="AlphaFoldDB" id="A0A9Y2JMP5"/>
<accession>A0A9Y2JMP5</accession>
<dbReference type="InterPro" id="IPR001919">
    <property type="entry name" value="CBD2"/>
</dbReference>
<feature type="domain" description="CBM2" evidence="1">
    <location>
        <begin position="1"/>
        <end position="90"/>
    </location>
</feature>
<dbReference type="GO" id="GO:0004553">
    <property type="term" value="F:hydrolase activity, hydrolyzing O-glycosyl compounds"/>
    <property type="evidence" value="ECO:0007669"/>
    <property type="project" value="InterPro"/>
</dbReference>
<dbReference type="Proteomes" id="UP001239397">
    <property type="component" value="Chromosome"/>
</dbReference>
<dbReference type="InterPro" id="IPR008965">
    <property type="entry name" value="CBM2/CBM3_carb-bd_dom_sf"/>
</dbReference>